<comment type="caution">
    <text evidence="2">The sequence shown here is derived from an EMBL/GenBank/DDBJ whole genome shotgun (WGS) entry which is preliminary data.</text>
</comment>
<dbReference type="Proteomes" id="UP001283361">
    <property type="component" value="Unassembled WGS sequence"/>
</dbReference>
<gene>
    <name evidence="2" type="ORF">RRG08_003091</name>
</gene>
<reference evidence="2" key="1">
    <citation type="journal article" date="2023" name="G3 (Bethesda)">
        <title>A reference genome for the long-term kleptoplast-retaining sea slug Elysia crispata morphotype clarki.</title>
        <authorList>
            <person name="Eastman K.E."/>
            <person name="Pendleton A.L."/>
            <person name="Shaikh M.A."/>
            <person name="Suttiyut T."/>
            <person name="Ogas R."/>
            <person name="Tomko P."/>
            <person name="Gavelis G."/>
            <person name="Widhalm J.R."/>
            <person name="Wisecaver J.H."/>
        </authorList>
    </citation>
    <scope>NUCLEOTIDE SEQUENCE</scope>
    <source>
        <strain evidence="2">ECLA1</strain>
    </source>
</reference>
<proteinExistence type="predicted"/>
<protein>
    <submittedName>
        <fullName evidence="2">Uncharacterized protein</fullName>
    </submittedName>
</protein>
<sequence>MEEVVEEEEEEAKEEIYRPPGSPGPAVPRNAFDQSAGGTGHNRLNQRLSKDSDCDLRQPPAKVIADLRVYSSPSSCNAQK</sequence>
<organism evidence="2 3">
    <name type="scientific">Elysia crispata</name>
    <name type="common">lettuce slug</name>
    <dbReference type="NCBI Taxonomy" id="231223"/>
    <lineage>
        <taxon>Eukaryota</taxon>
        <taxon>Metazoa</taxon>
        <taxon>Spiralia</taxon>
        <taxon>Lophotrochozoa</taxon>
        <taxon>Mollusca</taxon>
        <taxon>Gastropoda</taxon>
        <taxon>Heterobranchia</taxon>
        <taxon>Euthyneura</taxon>
        <taxon>Panpulmonata</taxon>
        <taxon>Sacoglossa</taxon>
        <taxon>Placobranchoidea</taxon>
        <taxon>Plakobranchidae</taxon>
        <taxon>Elysia</taxon>
    </lineage>
</organism>
<dbReference type="EMBL" id="JAWDGP010000422">
    <property type="protein sequence ID" value="KAK3800685.1"/>
    <property type="molecule type" value="Genomic_DNA"/>
</dbReference>
<evidence type="ECO:0000256" key="1">
    <source>
        <dbReference type="SAM" id="MobiDB-lite"/>
    </source>
</evidence>
<evidence type="ECO:0000313" key="2">
    <source>
        <dbReference type="EMBL" id="KAK3800685.1"/>
    </source>
</evidence>
<accession>A0AAE1EBM5</accession>
<feature type="compositionally biased region" description="Acidic residues" evidence="1">
    <location>
        <begin position="1"/>
        <end position="13"/>
    </location>
</feature>
<name>A0AAE1EBM5_9GAST</name>
<keyword evidence="3" id="KW-1185">Reference proteome</keyword>
<dbReference type="AlphaFoldDB" id="A0AAE1EBM5"/>
<evidence type="ECO:0000313" key="3">
    <source>
        <dbReference type="Proteomes" id="UP001283361"/>
    </source>
</evidence>
<feature type="region of interest" description="Disordered" evidence="1">
    <location>
        <begin position="1"/>
        <end position="57"/>
    </location>
</feature>